<name>A0ABV8YS46_9ACTN</name>
<sequence>MSAEESERQEALASRVRNELAAAGLPVLTPGLDRVLASGAEVEVDDGADAAGGVYVGWLISPRLRECTSRAFRLRLLGDPLLRHSSEIAAAMMQAMAAILASAGFAVEDANDEYRSHQLRVTDGPAQAVPVWALRDEEVTMSGWRAASSSDGAD</sequence>
<proteinExistence type="predicted"/>
<keyword evidence="2" id="KW-1185">Reference proteome</keyword>
<protein>
    <submittedName>
        <fullName evidence="1">Uncharacterized protein</fullName>
    </submittedName>
</protein>
<dbReference type="Proteomes" id="UP001596012">
    <property type="component" value="Unassembled WGS sequence"/>
</dbReference>
<accession>A0ABV8YS46</accession>
<reference evidence="2" key="1">
    <citation type="journal article" date="2019" name="Int. J. Syst. Evol. Microbiol.">
        <title>The Global Catalogue of Microorganisms (GCM) 10K type strain sequencing project: providing services to taxonomists for standard genome sequencing and annotation.</title>
        <authorList>
            <consortium name="The Broad Institute Genomics Platform"/>
            <consortium name="The Broad Institute Genome Sequencing Center for Infectious Disease"/>
            <person name="Wu L."/>
            <person name="Ma J."/>
        </authorList>
    </citation>
    <scope>NUCLEOTIDE SEQUENCE [LARGE SCALE GENOMIC DNA]</scope>
    <source>
        <strain evidence="2">DT43</strain>
    </source>
</reference>
<evidence type="ECO:0000313" key="1">
    <source>
        <dbReference type="EMBL" id="MFC4466838.1"/>
    </source>
</evidence>
<organism evidence="1 2">
    <name type="scientific">Streptomyces xiangluensis</name>
    <dbReference type="NCBI Taxonomy" id="2665720"/>
    <lineage>
        <taxon>Bacteria</taxon>
        <taxon>Bacillati</taxon>
        <taxon>Actinomycetota</taxon>
        <taxon>Actinomycetes</taxon>
        <taxon>Kitasatosporales</taxon>
        <taxon>Streptomycetaceae</taxon>
        <taxon>Streptomyces</taxon>
    </lineage>
</organism>
<gene>
    <name evidence="1" type="ORF">ACFPH6_20290</name>
</gene>
<dbReference type="EMBL" id="JBHSFG010000030">
    <property type="protein sequence ID" value="MFC4466838.1"/>
    <property type="molecule type" value="Genomic_DNA"/>
</dbReference>
<dbReference type="RefSeq" id="WP_386343630.1">
    <property type="nucleotide sequence ID" value="NZ_JBHSFG010000030.1"/>
</dbReference>
<comment type="caution">
    <text evidence="1">The sequence shown here is derived from an EMBL/GenBank/DDBJ whole genome shotgun (WGS) entry which is preliminary data.</text>
</comment>
<evidence type="ECO:0000313" key="2">
    <source>
        <dbReference type="Proteomes" id="UP001596012"/>
    </source>
</evidence>